<dbReference type="Pfam" id="PF18818">
    <property type="entry name" value="MPTase-PolyVal"/>
    <property type="match status" value="1"/>
</dbReference>
<evidence type="ECO:0000313" key="5">
    <source>
        <dbReference type="Proteomes" id="UP000199455"/>
    </source>
</evidence>
<dbReference type="RefSeq" id="WP_090770434.1">
    <property type="nucleotide sequence ID" value="NZ_FMZH01000007.1"/>
</dbReference>
<keyword evidence="5" id="KW-1185">Reference proteome</keyword>
<reference evidence="5" key="1">
    <citation type="submission" date="2016-10" db="EMBL/GenBank/DDBJ databases">
        <authorList>
            <person name="Varghese N."/>
            <person name="Submissions S."/>
        </authorList>
    </citation>
    <scope>NUCLEOTIDE SEQUENCE [LARGE SCALE GENOMIC DNA]</scope>
    <source>
        <strain evidence="5">DSM 18609</strain>
    </source>
</reference>
<feature type="compositionally biased region" description="Basic and acidic residues" evidence="1">
    <location>
        <begin position="391"/>
        <end position="400"/>
    </location>
</feature>
<feature type="region of interest" description="Disordered" evidence="1">
    <location>
        <begin position="378"/>
        <end position="400"/>
    </location>
</feature>
<name>A0A1G6WZV2_9SPHI</name>
<sequence length="400" mass="45463">MDKTPLYLQVARRLIEELKKGTAPWQKPWNSKGIPGFSMPYNQQTRQRYKGINAINLLLSGFEDPRWLTFKQAEAAGFKVKHKEHGTLIQFIKTHQNKTLLDEKGNRIYDELGNAISEQIQLKSPIISNAWVFNAQQMSGLPLLAPANSTEVKWDPLERAESLIAASGAKIEHQFIDRAYYHPLYDVITMPDRSQFELSSGYYATLLHELAHWTGHPGRLNRAELMSNGMEAYAKEELRAEIASMLIGDEFRIGHAPSQHTAYIESWVSILEDTPFEIFSAAADAEKIFSFLSAFEQKKEIFLEKDTSTETLLNGNPQRTVKYLSTGDELSYNGQIYKIQGHLKQGRLKVEQQPSGIVFTLSKHDQLYHSLSGIKSSQLGSTIEQNPTEQKPTENHNLKR</sequence>
<evidence type="ECO:0000259" key="2">
    <source>
        <dbReference type="Pfam" id="PF08401"/>
    </source>
</evidence>
<dbReference type="InterPro" id="IPR041459">
    <property type="entry name" value="MPTase-PolyVal"/>
</dbReference>
<dbReference type="EMBL" id="FMZH01000007">
    <property type="protein sequence ID" value="SDD71442.1"/>
    <property type="molecule type" value="Genomic_DNA"/>
</dbReference>
<accession>A0A1G6WZV2</accession>
<feature type="compositionally biased region" description="Polar residues" evidence="1">
    <location>
        <begin position="378"/>
        <end position="390"/>
    </location>
</feature>
<proteinExistence type="predicted"/>
<dbReference type="Proteomes" id="UP000199455">
    <property type="component" value="Unassembled WGS sequence"/>
</dbReference>
<dbReference type="GO" id="GO:0003697">
    <property type="term" value="F:single-stranded DNA binding"/>
    <property type="evidence" value="ECO:0007669"/>
    <property type="project" value="InterPro"/>
</dbReference>
<protein>
    <submittedName>
        <fullName evidence="4">Antirestriction protein ArdC</fullName>
    </submittedName>
</protein>
<evidence type="ECO:0000256" key="1">
    <source>
        <dbReference type="SAM" id="MobiDB-lite"/>
    </source>
</evidence>
<dbReference type="STRING" id="390242.SAMN04488024_107183"/>
<dbReference type="AlphaFoldDB" id="A0A1G6WZV2"/>
<dbReference type="InterPro" id="IPR013610">
    <property type="entry name" value="ArdC_N"/>
</dbReference>
<gene>
    <name evidence="4" type="ORF">SAMN04488024_107183</name>
</gene>
<feature type="domain" description="N-terminal" evidence="2">
    <location>
        <begin position="6"/>
        <end position="112"/>
    </location>
</feature>
<organism evidence="4 5">
    <name type="scientific">Pedobacter soli</name>
    <dbReference type="NCBI Taxonomy" id="390242"/>
    <lineage>
        <taxon>Bacteria</taxon>
        <taxon>Pseudomonadati</taxon>
        <taxon>Bacteroidota</taxon>
        <taxon>Sphingobacteriia</taxon>
        <taxon>Sphingobacteriales</taxon>
        <taxon>Sphingobacteriaceae</taxon>
        <taxon>Pedobacter</taxon>
    </lineage>
</organism>
<dbReference type="Pfam" id="PF08401">
    <property type="entry name" value="ArdcN"/>
    <property type="match status" value="1"/>
</dbReference>
<feature type="domain" description="Polyvalent protein metallopeptidase" evidence="3">
    <location>
        <begin position="158"/>
        <end position="283"/>
    </location>
</feature>
<evidence type="ECO:0000259" key="3">
    <source>
        <dbReference type="Pfam" id="PF18818"/>
    </source>
</evidence>
<evidence type="ECO:0000313" key="4">
    <source>
        <dbReference type="EMBL" id="SDD71442.1"/>
    </source>
</evidence>